<evidence type="ECO:0000256" key="2">
    <source>
        <dbReference type="ARBA" id="ARBA00023267"/>
    </source>
</evidence>
<keyword evidence="2" id="KW-0092">Biotin</keyword>
<dbReference type="PANTHER" id="PTHR12835">
    <property type="entry name" value="BIOTIN PROTEIN LIGASE"/>
    <property type="match status" value="1"/>
</dbReference>
<accession>A0A367YT14</accession>
<dbReference type="GO" id="GO:0004077">
    <property type="term" value="F:biotin--[biotin carboxyl-carrier protein] ligase activity"/>
    <property type="evidence" value="ECO:0007669"/>
    <property type="project" value="UniProtKB-EC"/>
</dbReference>
<keyword evidence="1 5" id="KW-0436">Ligase</keyword>
<comment type="caution">
    <text evidence="5">The sequence shown here is derived from an EMBL/GenBank/DDBJ whole genome shotgun (WGS) entry which is preliminary data.</text>
</comment>
<keyword evidence="6" id="KW-1185">Reference proteome</keyword>
<sequence>MRDLLAAVPRWGRVRVVAATGSTNDDLATDARAGRAHPGSVLLSWHQQQGRGRLDRVWTAPPGAASATSVLVDVDGVPAPRVPWLSLVVGLAVVAGVERSTGLRPALKWPNDVLLDGRKVCGILAERVETPAGSVAVLGWGLNLTQTSEQLPVPTATSLALAGARGVDGLAVAAAVLTELAGRLERWRQDSEELLAEYRRVCATLGRDVVVHLPGGETVTGRALDADPSGRLVVDVAGRPRAFAVGDVVHLR</sequence>
<dbReference type="Proteomes" id="UP000252770">
    <property type="component" value="Unassembled WGS sequence"/>
</dbReference>
<name>A0A367YT14_9ACTN</name>
<reference evidence="5 6" key="1">
    <citation type="submission" date="2018-07" db="EMBL/GenBank/DDBJ databases">
        <title>Desertimonas flava gen. nov. sp. nov.</title>
        <authorList>
            <person name="Liu S."/>
        </authorList>
    </citation>
    <scope>NUCLEOTIDE SEQUENCE [LARGE SCALE GENOMIC DNA]</scope>
    <source>
        <strain evidence="5 6">16Sb5-5</strain>
    </source>
</reference>
<organism evidence="5 6">
    <name type="scientific">Desertihabitans brevis</name>
    <dbReference type="NCBI Taxonomy" id="2268447"/>
    <lineage>
        <taxon>Bacteria</taxon>
        <taxon>Bacillati</taxon>
        <taxon>Actinomycetota</taxon>
        <taxon>Actinomycetes</taxon>
        <taxon>Propionibacteriales</taxon>
        <taxon>Propionibacteriaceae</taxon>
        <taxon>Desertihabitans</taxon>
    </lineage>
</organism>
<dbReference type="InterPro" id="IPR045864">
    <property type="entry name" value="aa-tRNA-synth_II/BPL/LPL"/>
</dbReference>
<dbReference type="Pfam" id="PF02237">
    <property type="entry name" value="BPL_C"/>
    <property type="match status" value="1"/>
</dbReference>
<protein>
    <recommendedName>
        <fullName evidence="3">biotin--[biotin carboxyl-carrier protein] ligase</fullName>
        <ecNumber evidence="3">6.3.4.15</ecNumber>
    </recommendedName>
</protein>
<dbReference type="InterPro" id="IPR004408">
    <property type="entry name" value="Biotin_CoA_COase_ligase"/>
</dbReference>
<dbReference type="EMBL" id="QOUI01000008">
    <property type="protein sequence ID" value="RCK69033.1"/>
    <property type="molecule type" value="Genomic_DNA"/>
</dbReference>
<gene>
    <name evidence="5" type="ORF">DT076_13935</name>
</gene>
<dbReference type="Gene3D" id="3.30.930.10">
    <property type="entry name" value="Bira Bifunctional Protein, Domain 2"/>
    <property type="match status" value="1"/>
</dbReference>
<evidence type="ECO:0000313" key="5">
    <source>
        <dbReference type="EMBL" id="RCK69033.1"/>
    </source>
</evidence>
<evidence type="ECO:0000256" key="1">
    <source>
        <dbReference type="ARBA" id="ARBA00022598"/>
    </source>
</evidence>
<proteinExistence type="predicted"/>
<dbReference type="Pfam" id="PF03099">
    <property type="entry name" value="BPL_LplA_LipB"/>
    <property type="match status" value="1"/>
</dbReference>
<evidence type="ECO:0000259" key="4">
    <source>
        <dbReference type="PROSITE" id="PS51733"/>
    </source>
</evidence>
<evidence type="ECO:0000256" key="3">
    <source>
        <dbReference type="ARBA" id="ARBA00024227"/>
    </source>
</evidence>
<evidence type="ECO:0000313" key="6">
    <source>
        <dbReference type="Proteomes" id="UP000252770"/>
    </source>
</evidence>
<feature type="domain" description="BPL/LPL catalytic" evidence="4">
    <location>
        <begin position="1"/>
        <end position="188"/>
    </location>
</feature>
<dbReference type="PANTHER" id="PTHR12835:SF5">
    <property type="entry name" value="BIOTIN--PROTEIN LIGASE"/>
    <property type="match status" value="1"/>
</dbReference>
<dbReference type="EC" id="6.3.4.15" evidence="3"/>
<dbReference type="NCBIfam" id="TIGR00121">
    <property type="entry name" value="birA_ligase"/>
    <property type="match status" value="1"/>
</dbReference>
<dbReference type="AlphaFoldDB" id="A0A367YT14"/>
<dbReference type="SUPFAM" id="SSF55681">
    <property type="entry name" value="Class II aaRS and biotin synthetases"/>
    <property type="match status" value="1"/>
</dbReference>
<dbReference type="CDD" id="cd16442">
    <property type="entry name" value="BPL"/>
    <property type="match status" value="1"/>
</dbReference>
<dbReference type="GO" id="GO:0005737">
    <property type="term" value="C:cytoplasm"/>
    <property type="evidence" value="ECO:0007669"/>
    <property type="project" value="TreeGrafter"/>
</dbReference>
<dbReference type="PROSITE" id="PS51733">
    <property type="entry name" value="BPL_LPL_CATALYTIC"/>
    <property type="match status" value="1"/>
</dbReference>
<dbReference type="InterPro" id="IPR003142">
    <property type="entry name" value="BPL_C"/>
</dbReference>
<dbReference type="Gene3D" id="2.30.30.100">
    <property type="match status" value="1"/>
</dbReference>
<dbReference type="InterPro" id="IPR004143">
    <property type="entry name" value="BPL_LPL_catalytic"/>
</dbReference>